<evidence type="ECO:0000256" key="6">
    <source>
        <dbReference type="ARBA" id="ARBA00038445"/>
    </source>
</evidence>
<dbReference type="AlphaFoldDB" id="A0A167Q0E9"/>
<dbReference type="InterPro" id="IPR019533">
    <property type="entry name" value="Peptidase_S26"/>
</dbReference>
<organism evidence="10 11">
    <name type="scientific">Calocera viscosa (strain TUFC12733)</name>
    <dbReference type="NCBI Taxonomy" id="1330018"/>
    <lineage>
        <taxon>Eukaryota</taxon>
        <taxon>Fungi</taxon>
        <taxon>Dikarya</taxon>
        <taxon>Basidiomycota</taxon>
        <taxon>Agaricomycotina</taxon>
        <taxon>Dacrymycetes</taxon>
        <taxon>Dacrymycetales</taxon>
        <taxon>Dacrymycetaceae</taxon>
        <taxon>Calocera</taxon>
    </lineage>
</organism>
<dbReference type="SUPFAM" id="SSF51306">
    <property type="entry name" value="LexA/Signal peptidase"/>
    <property type="match status" value="1"/>
</dbReference>
<evidence type="ECO:0000256" key="8">
    <source>
        <dbReference type="RuleBase" id="RU362041"/>
    </source>
</evidence>
<reference evidence="10 11" key="1">
    <citation type="journal article" date="2016" name="Mol. Biol. Evol.">
        <title>Comparative Genomics of Early-Diverging Mushroom-Forming Fungi Provides Insights into the Origins of Lignocellulose Decay Capabilities.</title>
        <authorList>
            <person name="Nagy L.G."/>
            <person name="Riley R."/>
            <person name="Tritt A."/>
            <person name="Adam C."/>
            <person name="Daum C."/>
            <person name="Floudas D."/>
            <person name="Sun H."/>
            <person name="Yadav J.S."/>
            <person name="Pangilinan J."/>
            <person name="Larsson K.H."/>
            <person name="Matsuura K."/>
            <person name="Barry K."/>
            <person name="Labutti K."/>
            <person name="Kuo R."/>
            <person name="Ohm R.A."/>
            <person name="Bhattacharya S.S."/>
            <person name="Shirouzu T."/>
            <person name="Yoshinaga Y."/>
            <person name="Martin F.M."/>
            <person name="Grigoriev I.V."/>
            <person name="Hibbett D.S."/>
        </authorList>
    </citation>
    <scope>NUCLEOTIDE SEQUENCE [LARGE SCALE GENOMIC DNA]</scope>
    <source>
        <strain evidence="10 11">TUFC12733</strain>
    </source>
</reference>
<gene>
    <name evidence="10" type="ORF">CALVIDRAFT_561176</name>
</gene>
<dbReference type="InterPro" id="IPR019757">
    <property type="entry name" value="Pept_S26A_signal_pept_1_Lys-AS"/>
</dbReference>
<comment type="similarity">
    <text evidence="6">Belongs to the peptidase S26 family. IMP1 subfamily.</text>
</comment>
<dbReference type="Gene3D" id="2.10.109.10">
    <property type="entry name" value="Umud Fragment, subunit A"/>
    <property type="match status" value="1"/>
</dbReference>
<keyword evidence="11" id="KW-1185">Reference proteome</keyword>
<evidence type="ECO:0000256" key="1">
    <source>
        <dbReference type="ARBA" id="ARBA00004273"/>
    </source>
</evidence>
<evidence type="ECO:0000313" key="10">
    <source>
        <dbReference type="EMBL" id="KZO99301.1"/>
    </source>
</evidence>
<dbReference type="GO" id="GO:0042720">
    <property type="term" value="C:mitochondrial inner membrane peptidase complex"/>
    <property type="evidence" value="ECO:0007669"/>
    <property type="project" value="TreeGrafter"/>
</dbReference>
<dbReference type="PROSITE" id="PS00760">
    <property type="entry name" value="SPASE_I_2"/>
    <property type="match status" value="1"/>
</dbReference>
<evidence type="ECO:0000256" key="3">
    <source>
        <dbReference type="ARBA" id="ARBA00022801"/>
    </source>
</evidence>
<dbReference type="OrthoDB" id="308440at2759"/>
<name>A0A167Q0E9_CALVF</name>
<evidence type="ECO:0000259" key="9">
    <source>
        <dbReference type="Pfam" id="PF10502"/>
    </source>
</evidence>
<dbReference type="EC" id="3.4.21.-" evidence="8"/>
<evidence type="ECO:0000256" key="5">
    <source>
        <dbReference type="ARBA" id="ARBA00023136"/>
    </source>
</evidence>
<dbReference type="CDD" id="cd06530">
    <property type="entry name" value="S26_SPase_I"/>
    <property type="match status" value="1"/>
</dbReference>
<dbReference type="PANTHER" id="PTHR12383">
    <property type="entry name" value="PROTEASE FAMILY S26 MITOCHONDRIAL INNER MEMBRANE PROTEASE-RELATED"/>
    <property type="match status" value="1"/>
</dbReference>
<dbReference type="PANTHER" id="PTHR12383:SF16">
    <property type="entry name" value="MITOCHONDRIAL INNER MEMBRANE PROTEASE SUBUNIT 1"/>
    <property type="match status" value="1"/>
</dbReference>
<keyword evidence="3 8" id="KW-0378">Hydrolase</keyword>
<evidence type="ECO:0000256" key="2">
    <source>
        <dbReference type="ARBA" id="ARBA00022792"/>
    </source>
</evidence>
<evidence type="ECO:0000256" key="4">
    <source>
        <dbReference type="ARBA" id="ARBA00023128"/>
    </source>
</evidence>
<evidence type="ECO:0000313" key="11">
    <source>
        <dbReference type="Proteomes" id="UP000076738"/>
    </source>
</evidence>
<sequence>MSWLRRFLPSRPLRSRLPLWTHRYVPSRPPTTRKLVHYSKRAVQFLGFLWLFEEWGADVRLAWGASMLPTLRHDTSIVLVSKYPPAFRPPNLKVGDLVVAQSPLKQHWQVLKRVVGLPGDTICVDPSGAVRGHGGWEDGGGGREHVVVPRGHVWLAGDNMSASIDSRTFGPISLALLKGKVFYRIWPDPGPLENTLRELDTGDEDI</sequence>
<dbReference type="InterPro" id="IPR036286">
    <property type="entry name" value="LexA/Signal_pep-like_sf"/>
</dbReference>
<feature type="active site" evidence="7">
    <location>
        <position position="112"/>
    </location>
</feature>
<dbReference type="Pfam" id="PF10502">
    <property type="entry name" value="Peptidase_S26"/>
    <property type="match status" value="2"/>
</dbReference>
<keyword evidence="2 8" id="KW-0999">Mitochondrion inner membrane</keyword>
<dbReference type="Proteomes" id="UP000076738">
    <property type="component" value="Unassembled WGS sequence"/>
</dbReference>
<feature type="active site" evidence="7">
    <location>
        <position position="66"/>
    </location>
</feature>
<feature type="domain" description="Peptidase S26" evidence="9">
    <location>
        <begin position="44"/>
        <end position="125"/>
    </location>
</feature>
<keyword evidence="5" id="KW-0472">Membrane</keyword>
<dbReference type="InterPro" id="IPR052064">
    <property type="entry name" value="Mito_IMP1_subunit"/>
</dbReference>
<accession>A0A167Q0E9</accession>
<dbReference type="STRING" id="1330018.A0A167Q0E9"/>
<dbReference type="GO" id="GO:0004252">
    <property type="term" value="F:serine-type endopeptidase activity"/>
    <property type="evidence" value="ECO:0007669"/>
    <property type="project" value="InterPro"/>
</dbReference>
<comment type="subcellular location">
    <subcellularLocation>
        <location evidence="1 8">Mitochondrion inner membrane</location>
    </subcellularLocation>
</comment>
<dbReference type="InterPro" id="IPR000223">
    <property type="entry name" value="Pept_S26A_signal_pept_1"/>
</dbReference>
<protein>
    <recommendedName>
        <fullName evidence="8">Mitochondrial inner membrane protease subunit</fullName>
        <ecNumber evidence="8">3.4.21.-</ecNumber>
    </recommendedName>
</protein>
<dbReference type="EMBL" id="KV417272">
    <property type="protein sequence ID" value="KZO99301.1"/>
    <property type="molecule type" value="Genomic_DNA"/>
</dbReference>
<dbReference type="NCBIfam" id="TIGR02227">
    <property type="entry name" value="sigpep_I_bact"/>
    <property type="match status" value="1"/>
</dbReference>
<dbReference type="GO" id="GO:0006627">
    <property type="term" value="P:protein processing involved in protein targeting to mitochondrion"/>
    <property type="evidence" value="ECO:0007669"/>
    <property type="project" value="TreeGrafter"/>
</dbReference>
<proteinExistence type="inferred from homology"/>
<dbReference type="GO" id="GO:0006465">
    <property type="term" value="P:signal peptide processing"/>
    <property type="evidence" value="ECO:0007669"/>
    <property type="project" value="InterPro"/>
</dbReference>
<dbReference type="PRINTS" id="PR00727">
    <property type="entry name" value="LEADERPTASE"/>
</dbReference>
<keyword evidence="8" id="KW-0645">Protease</keyword>
<evidence type="ECO:0000256" key="7">
    <source>
        <dbReference type="PIRSR" id="PIRSR600223-1"/>
    </source>
</evidence>
<keyword evidence="4 8" id="KW-0496">Mitochondrion</keyword>
<feature type="domain" description="Peptidase S26" evidence="9">
    <location>
        <begin position="146"/>
        <end position="186"/>
    </location>
</feature>